<dbReference type="InterPro" id="IPR000873">
    <property type="entry name" value="AMP-dep_synth/lig_dom"/>
</dbReference>
<dbReference type="InterPro" id="IPR020845">
    <property type="entry name" value="AMP-binding_CS"/>
</dbReference>
<gene>
    <name evidence="3" type="ORF">SAMN04488035_1266</name>
</gene>
<dbReference type="InterPro" id="IPR042099">
    <property type="entry name" value="ANL_N_sf"/>
</dbReference>
<dbReference type="InterPro" id="IPR050237">
    <property type="entry name" value="ATP-dep_AMP-bd_enzyme"/>
</dbReference>
<name>A0A1I2FFZ6_9MICO</name>
<reference evidence="4" key="1">
    <citation type="submission" date="2016-10" db="EMBL/GenBank/DDBJ databases">
        <authorList>
            <person name="Varghese N."/>
            <person name="Submissions S."/>
        </authorList>
    </citation>
    <scope>NUCLEOTIDE SEQUENCE [LARGE SCALE GENOMIC DNA]</scope>
    <source>
        <strain evidence="4">DSM 19083</strain>
    </source>
</reference>
<evidence type="ECO:0000259" key="2">
    <source>
        <dbReference type="Pfam" id="PF13193"/>
    </source>
</evidence>
<evidence type="ECO:0000259" key="1">
    <source>
        <dbReference type="Pfam" id="PF00501"/>
    </source>
</evidence>
<protein>
    <submittedName>
        <fullName evidence="3">Long-chain acyl-CoA synthetase</fullName>
    </submittedName>
</protein>
<dbReference type="PANTHER" id="PTHR43767">
    <property type="entry name" value="LONG-CHAIN-FATTY-ACID--COA LIGASE"/>
    <property type="match status" value="1"/>
</dbReference>
<dbReference type="Pfam" id="PF13193">
    <property type="entry name" value="AMP-binding_C"/>
    <property type="match status" value="1"/>
</dbReference>
<feature type="domain" description="AMP-dependent synthetase/ligase" evidence="1">
    <location>
        <begin position="34"/>
        <end position="432"/>
    </location>
</feature>
<dbReference type="AlphaFoldDB" id="A0A1I2FFZ6"/>
<keyword evidence="4" id="KW-1185">Reference proteome</keyword>
<dbReference type="OrthoDB" id="9803968at2"/>
<dbReference type="PROSITE" id="PS00455">
    <property type="entry name" value="AMP_BINDING"/>
    <property type="match status" value="1"/>
</dbReference>
<evidence type="ECO:0000313" key="4">
    <source>
        <dbReference type="Proteomes" id="UP000198520"/>
    </source>
</evidence>
<sequence length="578" mass="62614">MASAFDHRPWLSTYAPGVAPDVPVADEALTAPIERNAREFGDRVALDFMGRTTTYAALAHEVARGAAALLELGVRKGDRVAIALPNCTTHVVTFYAALRIGAVVVEHNPTYSEGELEHQLADSGATVAIAWEPTAARIAAVQDRTDVRTVVAVDLSRDLPGLKRFLLTLPIAKARETRASMRGEIPAGVVRWEHLTKGVTPLSTSAPHPEPGDLALLQYTGGTTGTPKGAMLTHANLVTNARQGQEWTQMGGTDDDGVPRRAETVYGVLPFFHAFGLTLCLSFTLRVGATLVLFPKFDVDAVLEAQKRRPGTFLPAVPPMLERLAKRAVETGADISTFQYAICGAMPLSGEVAALWEEATGGLAIEGYGMTETSPVALGNPTSPARQPGRLGLPFPSTYIRITDQEDPHREVEIGERGELLIAGPQVFPGYWQRPEESAEVLVEIDGRTWLRTGDVVVMHDDGFVELVDRIKEMIITGGFKVYPSQVEEHLRRMPGVEDVAVVGIPGGDLGEKVVAAIVLAKDAVHVDLDAVRAWSSERLARYAIPKQLEIVKELPRSQIGKVLRRVVREGILKRPSE</sequence>
<proteinExistence type="predicted"/>
<dbReference type="Proteomes" id="UP000198520">
    <property type="component" value="Unassembled WGS sequence"/>
</dbReference>
<dbReference type="InterPro" id="IPR045851">
    <property type="entry name" value="AMP-bd_C_sf"/>
</dbReference>
<dbReference type="InterPro" id="IPR025110">
    <property type="entry name" value="AMP-bd_C"/>
</dbReference>
<dbReference type="PANTHER" id="PTHR43767:SF12">
    <property type="entry name" value="AMP-DEPENDENT SYNTHETASE AND LIGASE"/>
    <property type="match status" value="1"/>
</dbReference>
<evidence type="ECO:0000313" key="3">
    <source>
        <dbReference type="EMBL" id="SFF03401.1"/>
    </source>
</evidence>
<dbReference type="GO" id="GO:0016877">
    <property type="term" value="F:ligase activity, forming carbon-sulfur bonds"/>
    <property type="evidence" value="ECO:0007669"/>
    <property type="project" value="UniProtKB-ARBA"/>
</dbReference>
<dbReference type="Gene3D" id="3.40.50.12780">
    <property type="entry name" value="N-terminal domain of ligase-like"/>
    <property type="match status" value="1"/>
</dbReference>
<dbReference type="Pfam" id="PF00501">
    <property type="entry name" value="AMP-binding"/>
    <property type="match status" value="1"/>
</dbReference>
<dbReference type="EMBL" id="FONZ01000002">
    <property type="protein sequence ID" value="SFF03401.1"/>
    <property type="molecule type" value="Genomic_DNA"/>
</dbReference>
<dbReference type="STRING" id="285351.SAMN04488035_1266"/>
<dbReference type="Gene3D" id="3.30.300.30">
    <property type="match status" value="1"/>
</dbReference>
<feature type="domain" description="AMP-binding enzyme C-terminal" evidence="2">
    <location>
        <begin position="487"/>
        <end position="562"/>
    </location>
</feature>
<accession>A0A1I2FFZ6</accession>
<organism evidence="3 4">
    <name type="scientific">Flavimobilis marinus</name>
    <dbReference type="NCBI Taxonomy" id="285351"/>
    <lineage>
        <taxon>Bacteria</taxon>
        <taxon>Bacillati</taxon>
        <taxon>Actinomycetota</taxon>
        <taxon>Actinomycetes</taxon>
        <taxon>Micrococcales</taxon>
        <taxon>Jonesiaceae</taxon>
        <taxon>Flavimobilis</taxon>
    </lineage>
</organism>
<dbReference type="SUPFAM" id="SSF56801">
    <property type="entry name" value="Acetyl-CoA synthetase-like"/>
    <property type="match status" value="1"/>
</dbReference>
<dbReference type="RefSeq" id="WP_093376263.1">
    <property type="nucleotide sequence ID" value="NZ_BNAN01000002.1"/>
</dbReference>